<proteinExistence type="predicted"/>
<accession>A0A8J1LT19</accession>
<dbReference type="PANTHER" id="PTHR36981">
    <property type="entry name" value="ZGC:195170"/>
    <property type="match status" value="1"/>
</dbReference>
<sequence length="216" mass="24946">MSTEDDELPTMSSSEDRYLDLLRRMRSRPEVTNLRDCFPYNPPLSKKQNIRAANEVEQEESEHPTEIVINPDVERLGNSNWCNCGNCTPMATIMESMCCHDEPAIFAMIPTEDGCIIQADRFPNEFLNIECADWAYKITNFNVKKQPKEDKYMRGLRKATYRSFSVWIYGYLGTGVRKVIPLCAVNAIRNAYPDPKGKYVGFLNAYDYPAEYMIDY</sequence>
<feature type="domain" description="P2X purinoreceptor 7 intracellular" evidence="1">
    <location>
        <begin position="55"/>
        <end position="202"/>
    </location>
</feature>
<gene>
    <name evidence="3" type="primary">LOC121397890</name>
</gene>
<dbReference type="InterPro" id="IPR046815">
    <property type="entry name" value="P2RX7_C"/>
</dbReference>
<protein>
    <submittedName>
        <fullName evidence="3">P2X purinoceptor 7-like</fullName>
    </submittedName>
</protein>
<name>A0A8J1LT19_XENLA</name>
<dbReference type="RefSeq" id="XP_041431865.1">
    <property type="nucleotide sequence ID" value="XM_041575931.1"/>
</dbReference>
<dbReference type="AlphaFoldDB" id="A0A8J1LT19"/>
<evidence type="ECO:0000259" key="1">
    <source>
        <dbReference type="Pfam" id="PF20478"/>
    </source>
</evidence>
<keyword evidence="2" id="KW-1185">Reference proteome</keyword>
<dbReference type="Proteomes" id="UP000186698">
    <property type="component" value="Chromosome 9_10L"/>
</dbReference>
<dbReference type="PANTHER" id="PTHR36981:SF13">
    <property type="entry name" value="P2X PURINOCEPTOR 7-LIKE ISOFORM X1"/>
    <property type="match status" value="1"/>
</dbReference>
<evidence type="ECO:0000313" key="2">
    <source>
        <dbReference type="Proteomes" id="UP000186698"/>
    </source>
</evidence>
<dbReference type="KEGG" id="xla:121397890"/>
<dbReference type="OrthoDB" id="9898708at2759"/>
<dbReference type="GeneID" id="121397890"/>
<reference evidence="3" key="1">
    <citation type="submission" date="2025-08" db="UniProtKB">
        <authorList>
            <consortium name="RefSeq"/>
        </authorList>
    </citation>
    <scope>IDENTIFICATION</scope>
    <source>
        <strain evidence="3">J_2021</strain>
        <tissue evidence="3">Erythrocytes</tissue>
    </source>
</reference>
<dbReference type="Pfam" id="PF20478">
    <property type="entry name" value="P2RX7_C"/>
    <property type="match status" value="1"/>
</dbReference>
<organism evidence="2 3">
    <name type="scientific">Xenopus laevis</name>
    <name type="common">African clawed frog</name>
    <dbReference type="NCBI Taxonomy" id="8355"/>
    <lineage>
        <taxon>Eukaryota</taxon>
        <taxon>Metazoa</taxon>
        <taxon>Chordata</taxon>
        <taxon>Craniata</taxon>
        <taxon>Vertebrata</taxon>
        <taxon>Euteleostomi</taxon>
        <taxon>Amphibia</taxon>
        <taxon>Batrachia</taxon>
        <taxon>Anura</taxon>
        <taxon>Pipoidea</taxon>
        <taxon>Pipidae</taxon>
        <taxon>Xenopodinae</taxon>
        <taxon>Xenopus</taxon>
        <taxon>Xenopus</taxon>
    </lineage>
</organism>
<evidence type="ECO:0000313" key="3">
    <source>
        <dbReference type="RefSeq" id="XP_041431865.1"/>
    </source>
</evidence>